<evidence type="ECO:0000313" key="1">
    <source>
        <dbReference type="EMBL" id="TWW76583.1"/>
    </source>
</evidence>
<dbReference type="PANTHER" id="PTHR35450">
    <property type="entry name" value="REVERSE TRANSCRIPTASE DOMAIN-CONTAINING PROTEIN"/>
    <property type="match status" value="1"/>
</dbReference>
<gene>
    <name evidence="1" type="ORF">D4764_13G0012450</name>
</gene>
<evidence type="ECO:0000313" key="2">
    <source>
        <dbReference type="Proteomes" id="UP000324091"/>
    </source>
</evidence>
<organism evidence="1 2">
    <name type="scientific">Takifugu flavidus</name>
    <name type="common">sansaifugu</name>
    <dbReference type="NCBI Taxonomy" id="433684"/>
    <lineage>
        <taxon>Eukaryota</taxon>
        <taxon>Metazoa</taxon>
        <taxon>Chordata</taxon>
        <taxon>Craniata</taxon>
        <taxon>Vertebrata</taxon>
        <taxon>Euteleostomi</taxon>
        <taxon>Actinopterygii</taxon>
        <taxon>Neopterygii</taxon>
        <taxon>Teleostei</taxon>
        <taxon>Neoteleostei</taxon>
        <taxon>Acanthomorphata</taxon>
        <taxon>Eupercaria</taxon>
        <taxon>Tetraodontiformes</taxon>
        <taxon>Tetradontoidea</taxon>
        <taxon>Tetraodontidae</taxon>
        <taxon>Takifugu</taxon>
    </lineage>
</organism>
<reference evidence="1 2" key="1">
    <citation type="submission" date="2019-04" db="EMBL/GenBank/DDBJ databases">
        <title>Chromosome genome assembly for Takifugu flavidus.</title>
        <authorList>
            <person name="Xiao S."/>
        </authorList>
    </citation>
    <scope>NUCLEOTIDE SEQUENCE [LARGE SCALE GENOMIC DNA]</scope>
    <source>
        <strain evidence="1">HTHZ2018</strain>
        <tissue evidence="1">Muscle</tissue>
    </source>
</reference>
<name>A0A5C6PAP2_9TELE</name>
<protein>
    <submittedName>
        <fullName evidence="1">Uncharacterized protein</fullName>
    </submittedName>
</protein>
<comment type="caution">
    <text evidence="1">The sequence shown here is derived from an EMBL/GenBank/DDBJ whole genome shotgun (WGS) entry which is preliminary data.</text>
</comment>
<dbReference type="AlphaFoldDB" id="A0A5C6PAP2"/>
<accession>A0A5C6PAP2</accession>
<proteinExistence type="predicted"/>
<dbReference type="EMBL" id="RHFK02000005">
    <property type="protein sequence ID" value="TWW76583.1"/>
    <property type="molecule type" value="Genomic_DNA"/>
</dbReference>
<sequence>MPSKEEEPKGLSWKDKSMDGKAYMEWDNQVSGIVYRSICTEYGLEVPGSRWETPLKVPENKHAKIQWDFQIQTDKMVWPISLTLWW</sequence>
<dbReference type="PANTHER" id="PTHR35450:SF2">
    <property type="entry name" value="REVERSE TRANSCRIPTASE DOMAIN-CONTAINING PROTEIN"/>
    <property type="match status" value="1"/>
</dbReference>
<dbReference type="Proteomes" id="UP000324091">
    <property type="component" value="Chromosome 13"/>
</dbReference>
<keyword evidence="2" id="KW-1185">Reference proteome</keyword>